<reference evidence="1" key="1">
    <citation type="submission" date="2021-04" db="EMBL/GenBank/DDBJ databases">
        <authorList>
            <person name="Chebbi M.A.C M."/>
        </authorList>
    </citation>
    <scope>NUCLEOTIDE SEQUENCE</scope>
</reference>
<protein>
    <submittedName>
        <fullName evidence="1">Uncharacterized protein</fullName>
    </submittedName>
</protein>
<gene>
    <name evidence="1" type="ORF">HICCMSTLAB_LOCUS5797</name>
</gene>
<keyword evidence="2" id="KW-1185">Reference proteome</keyword>
<accession>A0A8J2HCZ9</accession>
<dbReference type="Proteomes" id="UP000786811">
    <property type="component" value="Unassembled WGS sequence"/>
</dbReference>
<name>A0A8J2HCZ9_COTCN</name>
<proteinExistence type="predicted"/>
<dbReference type="EMBL" id="CAJNRD030001119">
    <property type="protein sequence ID" value="CAG5090919.1"/>
    <property type="molecule type" value="Genomic_DNA"/>
</dbReference>
<evidence type="ECO:0000313" key="2">
    <source>
        <dbReference type="Proteomes" id="UP000786811"/>
    </source>
</evidence>
<dbReference type="AlphaFoldDB" id="A0A8J2HCZ9"/>
<evidence type="ECO:0000313" key="1">
    <source>
        <dbReference type="EMBL" id="CAG5090919.1"/>
    </source>
</evidence>
<sequence length="97" mass="11152">MTAGMLSSAQSPASLRLRLWCKSCYWYAPIVFNNLLWMWPMSADTCVQTAWPLLNTNRPLTHISNIMSNCQRPSLLSATRLLCHYFSPGLCLLRLFR</sequence>
<organism evidence="1 2">
    <name type="scientific">Cotesia congregata</name>
    <name type="common">Parasitoid wasp</name>
    <name type="synonym">Apanteles congregatus</name>
    <dbReference type="NCBI Taxonomy" id="51543"/>
    <lineage>
        <taxon>Eukaryota</taxon>
        <taxon>Metazoa</taxon>
        <taxon>Ecdysozoa</taxon>
        <taxon>Arthropoda</taxon>
        <taxon>Hexapoda</taxon>
        <taxon>Insecta</taxon>
        <taxon>Pterygota</taxon>
        <taxon>Neoptera</taxon>
        <taxon>Endopterygota</taxon>
        <taxon>Hymenoptera</taxon>
        <taxon>Apocrita</taxon>
        <taxon>Ichneumonoidea</taxon>
        <taxon>Braconidae</taxon>
        <taxon>Microgastrinae</taxon>
        <taxon>Cotesia</taxon>
    </lineage>
</organism>
<comment type="caution">
    <text evidence="1">The sequence shown here is derived from an EMBL/GenBank/DDBJ whole genome shotgun (WGS) entry which is preliminary data.</text>
</comment>